<dbReference type="AlphaFoldDB" id="Q8THR9"/>
<dbReference type="KEGG" id="mac:MA_4443"/>
<evidence type="ECO:0000313" key="2">
    <source>
        <dbReference type="Proteomes" id="UP000002487"/>
    </source>
</evidence>
<sequence length="91" mass="10753">MFNVEENVFSHKNAISKTTWKKSSYLPKVGSMLTYVFKLKRIRYKVSSIKPQSIDFINLQKSMYPTFRSIFSKINIFPDSVFETNQINLDF</sequence>
<proteinExistence type="predicted"/>
<dbReference type="EnsemblBacteria" id="AAM07784">
    <property type="protein sequence ID" value="AAM07784"/>
    <property type="gene ID" value="MA_4443"/>
</dbReference>
<organism evidence="1 2">
    <name type="scientific">Methanosarcina acetivorans (strain ATCC 35395 / DSM 2834 / JCM 12185 / C2A)</name>
    <dbReference type="NCBI Taxonomy" id="188937"/>
    <lineage>
        <taxon>Archaea</taxon>
        <taxon>Methanobacteriati</taxon>
        <taxon>Methanobacteriota</taxon>
        <taxon>Stenosarchaea group</taxon>
        <taxon>Methanomicrobia</taxon>
        <taxon>Methanosarcinales</taxon>
        <taxon>Methanosarcinaceae</taxon>
        <taxon>Methanosarcina</taxon>
    </lineage>
</organism>
<keyword evidence="2" id="KW-1185">Reference proteome</keyword>
<evidence type="ECO:0000313" key="1">
    <source>
        <dbReference type="EMBL" id="AAM07784.1"/>
    </source>
</evidence>
<accession>Q8THR9</accession>
<dbReference type="InParanoid" id="Q8THR9"/>
<name>Q8THR9_METAC</name>
<gene>
    <name evidence="1" type="ordered locus">MA_4443</name>
</gene>
<dbReference type="EMBL" id="AE010299">
    <property type="protein sequence ID" value="AAM07784.1"/>
    <property type="molecule type" value="Genomic_DNA"/>
</dbReference>
<dbReference type="HOGENOM" id="CLU_2419997_0_0_2"/>
<reference evidence="1 2" key="1">
    <citation type="journal article" date="2002" name="Genome Res.">
        <title>The genome of Methanosarcina acetivorans reveals extensive metabolic and physiological diversity.</title>
        <authorList>
            <person name="Galagan J.E."/>
            <person name="Nusbaum C."/>
            <person name="Roy A."/>
            <person name="Endrizzi M.G."/>
            <person name="Macdonald P."/>
            <person name="FitzHugh W."/>
            <person name="Calvo S."/>
            <person name="Engels R."/>
            <person name="Smirnov S."/>
            <person name="Atnoor D."/>
            <person name="Brown A."/>
            <person name="Allen N."/>
            <person name="Naylor J."/>
            <person name="Stange-Thomann N."/>
            <person name="DeArellano K."/>
            <person name="Johnson R."/>
            <person name="Linton L."/>
            <person name="McEwan P."/>
            <person name="McKernan K."/>
            <person name="Talamas J."/>
            <person name="Tirrell A."/>
            <person name="Ye W."/>
            <person name="Zimmer A."/>
            <person name="Barber R.D."/>
            <person name="Cann I."/>
            <person name="Graham D.E."/>
            <person name="Grahame D.A."/>
            <person name="Guss A."/>
            <person name="Hedderich R."/>
            <person name="Ingram-Smith C."/>
            <person name="Kuettner C.H."/>
            <person name="Krzycki J.A."/>
            <person name="Leigh J.A."/>
            <person name="Li W."/>
            <person name="Liu J."/>
            <person name="Mukhopadhyay B."/>
            <person name="Reeve J.N."/>
            <person name="Smith K."/>
            <person name="Springer T.A."/>
            <person name="Umayam L.A."/>
            <person name="White O."/>
            <person name="White R.H."/>
            <person name="de Macario E.C."/>
            <person name="Ferry J.G."/>
            <person name="Jarrell K.F."/>
            <person name="Jing H."/>
            <person name="Macario A.J.L."/>
            <person name="Paulsen I."/>
            <person name="Pritchett M."/>
            <person name="Sowers K.R."/>
            <person name="Swanson R.V."/>
            <person name="Zinder S.H."/>
            <person name="Lander E."/>
            <person name="Metcalf W.W."/>
            <person name="Birren B."/>
        </authorList>
    </citation>
    <scope>NUCLEOTIDE SEQUENCE [LARGE SCALE GENOMIC DNA]</scope>
    <source>
        <strain evidence="2">ATCC 35395 / DSM 2834 / JCM 12185 / C2A</strain>
    </source>
</reference>
<dbReference type="Proteomes" id="UP000002487">
    <property type="component" value="Chromosome"/>
</dbReference>
<protein>
    <submittedName>
        <fullName evidence="1">Uncharacterized protein</fullName>
    </submittedName>
</protein>